<organism evidence="2 3">
    <name type="scientific">Methylobrevis albus</name>
    <dbReference type="NCBI Taxonomy" id="2793297"/>
    <lineage>
        <taxon>Bacteria</taxon>
        <taxon>Pseudomonadati</taxon>
        <taxon>Pseudomonadota</taxon>
        <taxon>Alphaproteobacteria</taxon>
        <taxon>Hyphomicrobiales</taxon>
        <taxon>Pleomorphomonadaceae</taxon>
        <taxon>Methylobrevis</taxon>
    </lineage>
</organism>
<evidence type="ECO:0000313" key="3">
    <source>
        <dbReference type="Proteomes" id="UP000631694"/>
    </source>
</evidence>
<sequence length="268" mass="26091">MLILTLRPADKASRDAARWRAAGFDVLAAPMLAIVPMVDWPARLPQGLVDRPPAALLATSAAAFAAGLPPALAALPVLCVGASTAAAARAAGCVVVESADGDVAALAALARRRIRTDADGAAASSLLYLAGRDRTGDLAGDLTRAGLAVTTVETYAAEMAETLPAPVVAALAAGAVDVVVVASARTARAFAAGLVRAGLADRLAGLTVAAISAAAAAPLAGAGRILTAATPDGESLDRLVVALGAAVPNNGAWTEPDAGPGTSGGAAG</sequence>
<dbReference type="RefSeq" id="WP_197310973.1">
    <property type="nucleotide sequence ID" value="NZ_JADZLT010000049.1"/>
</dbReference>
<dbReference type="Proteomes" id="UP000631694">
    <property type="component" value="Unassembled WGS sequence"/>
</dbReference>
<accession>A0A931I2Y3</accession>
<evidence type="ECO:0000313" key="2">
    <source>
        <dbReference type="EMBL" id="MBH0237913.1"/>
    </source>
</evidence>
<dbReference type="AlphaFoldDB" id="A0A931I2Y3"/>
<dbReference type="Gene3D" id="3.40.50.10090">
    <property type="match status" value="2"/>
</dbReference>
<dbReference type="GO" id="GO:0004852">
    <property type="term" value="F:uroporphyrinogen-III synthase activity"/>
    <property type="evidence" value="ECO:0007669"/>
    <property type="project" value="InterPro"/>
</dbReference>
<feature type="domain" description="Tetrapyrrole biosynthesis uroporphyrinogen III synthase" evidence="1">
    <location>
        <begin position="16"/>
        <end position="236"/>
    </location>
</feature>
<evidence type="ECO:0000259" key="1">
    <source>
        <dbReference type="Pfam" id="PF02602"/>
    </source>
</evidence>
<dbReference type="InterPro" id="IPR003754">
    <property type="entry name" value="4pyrrol_synth_uPrphyn_synth"/>
</dbReference>
<dbReference type="GO" id="GO:0033014">
    <property type="term" value="P:tetrapyrrole biosynthetic process"/>
    <property type="evidence" value="ECO:0007669"/>
    <property type="project" value="InterPro"/>
</dbReference>
<dbReference type="InterPro" id="IPR036108">
    <property type="entry name" value="4pyrrol_syn_uPrphyn_synt_sf"/>
</dbReference>
<proteinExistence type="predicted"/>
<protein>
    <submittedName>
        <fullName evidence="2">Uroporphyrinogen-III synthase</fullName>
    </submittedName>
</protein>
<reference evidence="2" key="1">
    <citation type="submission" date="2020-12" db="EMBL/GenBank/DDBJ databases">
        <title>Methylobrevis albus sp. nov., isolated from fresh water lack sediment.</title>
        <authorList>
            <person name="Zou Q."/>
        </authorList>
    </citation>
    <scope>NUCLEOTIDE SEQUENCE</scope>
    <source>
        <strain evidence="2">L22</strain>
    </source>
</reference>
<dbReference type="SUPFAM" id="SSF69618">
    <property type="entry name" value="HemD-like"/>
    <property type="match status" value="1"/>
</dbReference>
<keyword evidence="3" id="KW-1185">Reference proteome</keyword>
<comment type="caution">
    <text evidence="2">The sequence shown here is derived from an EMBL/GenBank/DDBJ whole genome shotgun (WGS) entry which is preliminary data.</text>
</comment>
<gene>
    <name evidence="2" type="ORF">I5731_08785</name>
</gene>
<name>A0A931I2Y3_9HYPH</name>
<dbReference type="Pfam" id="PF02602">
    <property type="entry name" value="HEM4"/>
    <property type="match status" value="1"/>
</dbReference>
<dbReference type="EMBL" id="JADZLT010000049">
    <property type="protein sequence ID" value="MBH0237913.1"/>
    <property type="molecule type" value="Genomic_DNA"/>
</dbReference>